<dbReference type="PANTHER" id="PTHR43628">
    <property type="entry name" value="ACTIVATOR OF C KINASE PROTEIN 1-RELATED"/>
    <property type="match status" value="1"/>
</dbReference>
<dbReference type="Proteomes" id="UP000292781">
    <property type="component" value="Unassembled WGS sequence"/>
</dbReference>
<dbReference type="Pfam" id="PF01471">
    <property type="entry name" value="PG_binding_1"/>
    <property type="match status" value="1"/>
</dbReference>
<evidence type="ECO:0000256" key="2">
    <source>
        <dbReference type="SAM" id="MobiDB-lite"/>
    </source>
</evidence>
<sequence length="1380" mass="146179">MSWGGRNSDDEIRDRVLDAARRSGLSVGAFVDALGGSAAPAAVARRDDRAVPVELDRQLGVLSDRLKRLSAADGERRRPRPRGRDRDPEFDEIAATLDRLGRSGDREPRRAPRAGGEGDLGAILTALDGLDRRVRALGDPRPAPFPEPEPPRRVARAEPAPTALADLDRAIAEIAERQQALERGQAERQTRAGSDLDRHFQALSEKIDLLRGRDDRESTTVLIGEIRALRETIERRAGLGTDVSGELRRLTGKIDDLAALKPARETLEPVMTEMGRLRDAVLQADVEGSLRSLEAGYGRIVGRLDEIKQDIGAPNVGSRIDSEISEIHGLLRSVPQVGQVAAIERALRDLADKVETLAARDDDPRTAQIERRIAEFKNQIEQIDPTPMIKALDQRLKLLGDKLDGIERATRGPVSPDRVAALFDEMRTIAAGGRVGEEIRAVEKRLGELAARIAEAERRRPSAEDTDRLHDRIAAIAGKIDAIQQPSFDPKAIDALEATIARLDEVLARQAEPRPAPFDARVDEIIARLDRDPQPTADVEALTREVAAMRRDLARTGSSDLEAQMRSLVDKLERSSAPDADDETLAQIEDHLVRISERLATSEERFAGFETLQDHIRRLDQRLETQHVEAIGAARDAAREMVREIGQVRGDGAGETVMRALQDDLRALQSAARDTETRTNDTLISLHDALTGIVGRLSAIEKIAQSSARQAAARNPGTAASDAALASVATGLEQTLHAPTAAPTGAATPTPTPTPAPAIRADSLPIPPPVRATATIAGRPVEPVPAPVAQARLRDLLGPLGEDTRPLEPGSGKPSTRGAAARGAAPQPEAAAESGSAAARKADFIAAARRAAQAAATAAADPAPEVRPAPTADTAADASDDPKATGPLSRIGQALKNRRRPLVLATAAVVLAILTLRLMPMGETSAPQSARIDRPAATQTATATPATATTSASPRLDAKPADRVAADRSAERAPSEPRPTESRATETPPHAVPDVAAVTPPPPPAAPQPTANTSSLVSPAPTASVARRFGEMSAPRPDGSLLSAPTTTGSIPPQESRAPATPAAPAIAAATPAPTTATAPTAPTAPSATAAPAPAVDLATLPPTIGSETLRRAALSGDPKAALEVGLRFAEGRGVPADPTQAGTWFRRAAEGGSVPAQYRWAVSLEKALGVPRDTEQAKRWYTAAAEAGNVRAMHNLGVLYANARDMTAAIPWFQKAADRGLKDSQFNLGIIHALGSGVRQDLAVSYKWFALAARQGDTEAEKKVTDVTAHLDRVTLATARMAVQTWVQQSVDVAANDEAAAWSEAKPAPATAAKTFDGDAVIKVQNLLKAAGVYGGPADGEMGPRTRTAIRTYQKKIGQPQTGEIDSRLLEVLSGGRTM</sequence>
<dbReference type="InterPro" id="IPR036365">
    <property type="entry name" value="PGBD-like_sf"/>
</dbReference>
<feature type="coiled-coil region" evidence="1">
    <location>
        <begin position="439"/>
        <end position="466"/>
    </location>
</feature>
<feature type="region of interest" description="Disordered" evidence="2">
    <location>
        <begin position="70"/>
        <end position="122"/>
    </location>
</feature>
<proteinExistence type="predicted"/>
<dbReference type="RefSeq" id="WP_131309794.1">
    <property type="nucleotide sequence ID" value="NZ_SJFN01000016.1"/>
</dbReference>
<feature type="compositionally biased region" description="Low complexity" evidence="2">
    <location>
        <begin position="935"/>
        <end position="954"/>
    </location>
</feature>
<dbReference type="InterPro" id="IPR011990">
    <property type="entry name" value="TPR-like_helical_dom_sf"/>
</dbReference>
<keyword evidence="5" id="KW-1185">Reference proteome</keyword>
<dbReference type="EMBL" id="SJFN01000016">
    <property type="protein sequence ID" value="TBW37159.1"/>
    <property type="molecule type" value="Genomic_DNA"/>
</dbReference>
<dbReference type="SUPFAM" id="SSF81901">
    <property type="entry name" value="HCP-like"/>
    <property type="match status" value="1"/>
</dbReference>
<dbReference type="InterPro" id="IPR052945">
    <property type="entry name" value="Mitotic_Regulator"/>
</dbReference>
<feature type="compositionally biased region" description="Basic and acidic residues" evidence="2">
    <location>
        <begin position="956"/>
        <end position="984"/>
    </location>
</feature>
<comment type="caution">
    <text evidence="4">The sequence shown here is derived from an EMBL/GenBank/DDBJ whole genome shotgun (WGS) entry which is preliminary data.</text>
</comment>
<gene>
    <name evidence="4" type="ORF">EYW49_11855</name>
</gene>
<feature type="compositionally biased region" description="Low complexity" evidence="2">
    <location>
        <begin position="1058"/>
        <end position="1092"/>
    </location>
</feature>
<name>A0A4Q9VNL1_9HYPH</name>
<keyword evidence="1" id="KW-0175">Coiled coil</keyword>
<protein>
    <recommendedName>
        <fullName evidence="3">Peptidoglycan binding-like domain-containing protein</fullName>
    </recommendedName>
</protein>
<evidence type="ECO:0000259" key="3">
    <source>
        <dbReference type="Pfam" id="PF01471"/>
    </source>
</evidence>
<feature type="region of interest" description="Disordered" evidence="2">
    <location>
        <begin position="136"/>
        <end position="158"/>
    </location>
</feature>
<feature type="compositionally biased region" description="Basic and acidic residues" evidence="2">
    <location>
        <begin position="99"/>
        <end position="110"/>
    </location>
</feature>
<evidence type="ECO:0000313" key="5">
    <source>
        <dbReference type="Proteomes" id="UP000292781"/>
    </source>
</evidence>
<dbReference type="Pfam" id="PF08238">
    <property type="entry name" value="Sel1"/>
    <property type="match status" value="4"/>
</dbReference>
<dbReference type="Gene3D" id="1.25.40.10">
    <property type="entry name" value="Tetratricopeptide repeat domain"/>
    <property type="match status" value="2"/>
</dbReference>
<accession>A0A4Q9VNL1</accession>
<dbReference type="SUPFAM" id="SSF47090">
    <property type="entry name" value="PGBD-like"/>
    <property type="match status" value="1"/>
</dbReference>
<evidence type="ECO:0000256" key="1">
    <source>
        <dbReference type="SAM" id="Coils"/>
    </source>
</evidence>
<feature type="compositionally biased region" description="Polar residues" evidence="2">
    <location>
        <begin position="1043"/>
        <end position="1053"/>
    </location>
</feature>
<dbReference type="OrthoDB" id="5295703at2"/>
<feature type="compositionally biased region" description="Low complexity" evidence="2">
    <location>
        <begin position="739"/>
        <end position="749"/>
    </location>
</feature>
<dbReference type="InterPro" id="IPR036366">
    <property type="entry name" value="PGBDSf"/>
</dbReference>
<feature type="region of interest" description="Disordered" evidence="2">
    <location>
        <begin position="856"/>
        <end position="889"/>
    </location>
</feature>
<feature type="compositionally biased region" description="Low complexity" evidence="2">
    <location>
        <begin position="856"/>
        <end position="877"/>
    </location>
</feature>
<dbReference type="Gene3D" id="1.10.101.10">
    <property type="entry name" value="PGBD-like superfamily/PGBD"/>
    <property type="match status" value="1"/>
</dbReference>
<feature type="domain" description="Peptidoglycan binding-like" evidence="3">
    <location>
        <begin position="1319"/>
        <end position="1374"/>
    </location>
</feature>
<feature type="region of interest" description="Disordered" evidence="2">
    <location>
        <begin position="799"/>
        <end position="836"/>
    </location>
</feature>
<dbReference type="InterPro" id="IPR002477">
    <property type="entry name" value="Peptidoglycan-bd-like"/>
</dbReference>
<organism evidence="4 5">
    <name type="scientific">Siculibacillus lacustris</name>
    <dbReference type="NCBI Taxonomy" id="1549641"/>
    <lineage>
        <taxon>Bacteria</taxon>
        <taxon>Pseudomonadati</taxon>
        <taxon>Pseudomonadota</taxon>
        <taxon>Alphaproteobacteria</taxon>
        <taxon>Hyphomicrobiales</taxon>
        <taxon>Ancalomicrobiaceae</taxon>
        <taxon>Siculibacillus</taxon>
    </lineage>
</organism>
<feature type="compositionally biased region" description="Low complexity" evidence="2">
    <location>
        <begin position="819"/>
        <end position="836"/>
    </location>
</feature>
<feature type="region of interest" description="Disordered" evidence="2">
    <location>
        <begin position="926"/>
        <end position="1092"/>
    </location>
</feature>
<reference evidence="4 5" key="1">
    <citation type="submission" date="2019-02" db="EMBL/GenBank/DDBJ databases">
        <title>Siculibacillus lacustris gen. nov., sp. nov., a new rosette-forming bacterium isolated from a freshwater crater lake (Lake St. Ana, Romania).</title>
        <authorList>
            <person name="Felfoldi T."/>
            <person name="Marton Z."/>
            <person name="Szabo A."/>
            <person name="Mentes A."/>
            <person name="Boka K."/>
            <person name="Marialigeti K."/>
            <person name="Mathe I."/>
            <person name="Koncz M."/>
            <person name="Schumann P."/>
            <person name="Toth E."/>
        </authorList>
    </citation>
    <scope>NUCLEOTIDE SEQUENCE [LARGE SCALE GENOMIC DNA]</scope>
    <source>
        <strain evidence="4 5">SA-279</strain>
    </source>
</reference>
<dbReference type="SMART" id="SM00671">
    <property type="entry name" value="SEL1"/>
    <property type="match status" value="4"/>
</dbReference>
<dbReference type="InterPro" id="IPR006597">
    <property type="entry name" value="Sel1-like"/>
</dbReference>
<dbReference type="PANTHER" id="PTHR43628:SF1">
    <property type="entry name" value="CHITIN SYNTHASE REGULATORY FACTOR 2-RELATED"/>
    <property type="match status" value="1"/>
</dbReference>
<feature type="region of interest" description="Disordered" evidence="2">
    <location>
        <begin position="739"/>
        <end position="783"/>
    </location>
</feature>
<evidence type="ECO:0000313" key="4">
    <source>
        <dbReference type="EMBL" id="TBW37159.1"/>
    </source>
</evidence>
<feature type="compositionally biased region" description="Low complexity" evidence="2">
    <location>
        <begin position="987"/>
        <end position="998"/>
    </location>
</feature>